<sequence>MFPEKMLEALKREGVVAIATQGEDGPHLVNTWNTYLLVAPGGRLLFPAGDLDTTEANLQKNNQVLLTLGSHEISGFNGPGVGFLIRGTATFLKEGSDFDCIKKRFPWARAAVEVKIDSISQTS</sequence>
<keyword evidence="3" id="KW-1185">Reference proteome</keyword>
<dbReference type="InterPro" id="IPR012349">
    <property type="entry name" value="Split_barrel_FMN-bd"/>
</dbReference>
<dbReference type="InterPro" id="IPR011576">
    <property type="entry name" value="Pyridox_Oxase_N"/>
</dbReference>
<name>A0A6I6F1G5_9CLOT</name>
<evidence type="ECO:0000313" key="3">
    <source>
        <dbReference type="Proteomes" id="UP000422764"/>
    </source>
</evidence>
<dbReference type="AlphaFoldDB" id="A0A6I6F1G5"/>
<evidence type="ECO:0000259" key="1">
    <source>
        <dbReference type="Pfam" id="PF01243"/>
    </source>
</evidence>
<dbReference type="SUPFAM" id="SSF50475">
    <property type="entry name" value="FMN-binding split barrel"/>
    <property type="match status" value="1"/>
</dbReference>
<organism evidence="2 3">
    <name type="scientific">Clostridium bovifaecis</name>
    <dbReference type="NCBI Taxonomy" id="2184719"/>
    <lineage>
        <taxon>Bacteria</taxon>
        <taxon>Bacillati</taxon>
        <taxon>Bacillota</taxon>
        <taxon>Clostridia</taxon>
        <taxon>Eubacteriales</taxon>
        <taxon>Clostridiaceae</taxon>
        <taxon>Clostridium</taxon>
    </lineage>
</organism>
<accession>A0A6I6F1G5</accession>
<dbReference type="Pfam" id="PF01243">
    <property type="entry name" value="PNPOx_N"/>
    <property type="match status" value="1"/>
</dbReference>
<reference evidence="2 3" key="1">
    <citation type="submission" date="2019-12" db="EMBL/GenBank/DDBJ databases">
        <title>Genome sequenceing of Clostridium bovifaecis.</title>
        <authorList>
            <person name="Yao Y."/>
        </authorList>
    </citation>
    <scope>NUCLEOTIDE SEQUENCE [LARGE SCALE GENOMIC DNA]</scope>
    <source>
        <strain evidence="2 3">BXX</strain>
    </source>
</reference>
<feature type="domain" description="Pyridoxamine 5'-phosphate oxidase N-terminal" evidence="1">
    <location>
        <begin position="2"/>
        <end position="101"/>
    </location>
</feature>
<dbReference type="EMBL" id="CP046522">
    <property type="protein sequence ID" value="QGU96371.1"/>
    <property type="molecule type" value="Genomic_DNA"/>
</dbReference>
<gene>
    <name evidence="2" type="ORF">GOM49_15850</name>
</gene>
<proteinExistence type="predicted"/>
<dbReference type="Proteomes" id="UP000422764">
    <property type="component" value="Chromosome"/>
</dbReference>
<evidence type="ECO:0000313" key="2">
    <source>
        <dbReference type="EMBL" id="QGU96371.1"/>
    </source>
</evidence>
<dbReference type="Gene3D" id="2.30.110.10">
    <property type="entry name" value="Electron Transport, Fmn-binding Protein, Chain A"/>
    <property type="match status" value="1"/>
</dbReference>
<protein>
    <submittedName>
        <fullName evidence="2">FMN-binding protein</fullName>
    </submittedName>
</protein>